<keyword evidence="1" id="KW-0732">Signal</keyword>
<evidence type="ECO:0000313" key="2">
    <source>
        <dbReference type="EMBL" id="PRX54367.1"/>
    </source>
</evidence>
<dbReference type="AlphaFoldDB" id="A0A2T0MA05"/>
<evidence type="ECO:0000256" key="1">
    <source>
        <dbReference type="SAM" id="SignalP"/>
    </source>
</evidence>
<accession>A0A2T0MA05</accession>
<feature type="chain" id="PRO_5015462908" evidence="1">
    <location>
        <begin position="20"/>
        <end position="284"/>
    </location>
</feature>
<gene>
    <name evidence="2" type="ORF">CLV81_2767</name>
</gene>
<dbReference type="Gene3D" id="2.120.10.30">
    <property type="entry name" value="TolB, C-terminal domain"/>
    <property type="match status" value="1"/>
</dbReference>
<proteinExistence type="predicted"/>
<keyword evidence="3" id="KW-1185">Reference proteome</keyword>
<name>A0A2T0MA05_9FLAO</name>
<dbReference type="EMBL" id="PVYX01000002">
    <property type="protein sequence ID" value="PRX54367.1"/>
    <property type="molecule type" value="Genomic_DNA"/>
</dbReference>
<feature type="signal peptide" evidence="1">
    <location>
        <begin position="1"/>
        <end position="19"/>
    </location>
</feature>
<dbReference type="SUPFAM" id="SSF63829">
    <property type="entry name" value="Calcium-dependent phosphotriesterase"/>
    <property type="match status" value="1"/>
</dbReference>
<reference evidence="2 3" key="1">
    <citation type="submission" date="2018-03" db="EMBL/GenBank/DDBJ databases">
        <title>Genomic Encyclopedia of Archaeal and Bacterial Type Strains, Phase II (KMG-II): from individual species to whole genera.</title>
        <authorList>
            <person name="Goeker M."/>
        </authorList>
    </citation>
    <scope>NUCLEOTIDE SEQUENCE [LARGE SCALE GENOMIC DNA]</scope>
    <source>
        <strain evidence="2 3">DSM 25027</strain>
    </source>
</reference>
<dbReference type="OrthoDB" id="7675395at2"/>
<comment type="caution">
    <text evidence="2">The sequence shown here is derived from an EMBL/GenBank/DDBJ whole genome shotgun (WGS) entry which is preliminary data.</text>
</comment>
<protein>
    <submittedName>
        <fullName evidence="2">Sugar lactone lactonase YvrE</fullName>
    </submittedName>
</protein>
<sequence length="284" mass="31246">MKKLVFVSMTLFLVQWLNAQNLKKDWEVEGLEAPESVVYHNGTYYISNVSGQPAEKNGKGFITKLDSNGEIVGLKWLEGFNAPKGLGIFDNYLYVADIDRVGLVNLKTGEIEKWYQAEGATFLNDVEISPNGIVYVSDTFGGNAIYKIEEDAIELLVKDEKLDYPNGLKLDGNQLYVATWGVVTNSETFGTEVPGALIALDLKNKSIKSITDSFGNLDGLVRYENGFIVSDWISGAISVIDAEGGVTILEQINPGTADIEYLEEENILLVPQMLDGKLTAFVLN</sequence>
<dbReference type="RefSeq" id="WP_146129898.1">
    <property type="nucleotide sequence ID" value="NZ_PVYX01000002.1"/>
</dbReference>
<dbReference type="InterPro" id="IPR011042">
    <property type="entry name" value="6-blade_b-propeller_TolB-like"/>
</dbReference>
<organism evidence="2 3">
    <name type="scientific">Flagellimonas meridianipacifica</name>
    <dbReference type="NCBI Taxonomy" id="1080225"/>
    <lineage>
        <taxon>Bacteria</taxon>
        <taxon>Pseudomonadati</taxon>
        <taxon>Bacteroidota</taxon>
        <taxon>Flavobacteriia</taxon>
        <taxon>Flavobacteriales</taxon>
        <taxon>Flavobacteriaceae</taxon>
        <taxon>Flagellimonas</taxon>
    </lineage>
</organism>
<evidence type="ECO:0000313" key="3">
    <source>
        <dbReference type="Proteomes" id="UP000237640"/>
    </source>
</evidence>
<dbReference type="Proteomes" id="UP000237640">
    <property type="component" value="Unassembled WGS sequence"/>
</dbReference>